<name>A0ABU3PPU9_9CORY</name>
<keyword evidence="2" id="KW-1185">Reference proteome</keyword>
<protein>
    <submittedName>
        <fullName evidence="1">Uncharacterized protein</fullName>
    </submittedName>
</protein>
<evidence type="ECO:0000313" key="2">
    <source>
        <dbReference type="Proteomes" id="UP001265983"/>
    </source>
</evidence>
<proteinExistence type="predicted"/>
<sequence length="45" mass="5246">MARDYGLPRMLSRTKRFFKRLFPDLAGNSPRIEDPDRRVTGVIPV</sequence>
<dbReference type="EMBL" id="JARUHM010000013">
    <property type="protein sequence ID" value="MDT9411840.1"/>
    <property type="molecule type" value="Genomic_DNA"/>
</dbReference>
<gene>
    <name evidence="1" type="ORF">P8T80_10740</name>
</gene>
<evidence type="ECO:0000313" key="1">
    <source>
        <dbReference type="EMBL" id="MDT9411840.1"/>
    </source>
</evidence>
<reference evidence="1 2" key="1">
    <citation type="submission" date="2023-03" db="EMBL/GenBank/DDBJ databases">
        <title>Whole genome sequence of the first Corynebacterium rouxii strains isolated in Brazil: a recent member of Corynebacterium diphtheriae complex.</title>
        <authorList>
            <person name="Vieira V."/>
            <person name="Ramos J.N."/>
            <person name="Araujo M.R.B."/>
            <person name="Baio P.V."/>
            <person name="Sant'Anna L.O."/>
            <person name="Veras J.F.C."/>
            <person name="Vieira E.M.D."/>
            <person name="Sousa M.A.B."/>
            <person name="Camargo C.H."/>
            <person name="Sacchi C.T."/>
            <person name="Campos K.R."/>
            <person name="Santos M.B.N."/>
            <person name="Bokermann S."/>
            <person name="Alvim L.B."/>
            <person name="Santos L.S."/>
            <person name="Mattos-Guaraldi A.L."/>
        </authorList>
    </citation>
    <scope>NUCLEOTIDE SEQUENCE [LARGE SCALE GENOMIC DNA]</scope>
    <source>
        <strain evidence="1 2">70862</strain>
    </source>
</reference>
<accession>A0ABU3PPU9</accession>
<comment type="caution">
    <text evidence="1">The sequence shown here is derived from an EMBL/GenBank/DDBJ whole genome shotgun (WGS) entry which is preliminary data.</text>
</comment>
<dbReference type="Proteomes" id="UP001265983">
    <property type="component" value="Unassembled WGS sequence"/>
</dbReference>
<organism evidence="1 2">
    <name type="scientific">Corynebacterium rouxii</name>
    <dbReference type="NCBI Taxonomy" id="2719119"/>
    <lineage>
        <taxon>Bacteria</taxon>
        <taxon>Bacillati</taxon>
        <taxon>Actinomycetota</taxon>
        <taxon>Actinomycetes</taxon>
        <taxon>Mycobacteriales</taxon>
        <taxon>Corynebacteriaceae</taxon>
        <taxon>Corynebacterium</taxon>
    </lineage>
</organism>